<protein>
    <submittedName>
        <fullName evidence="7">Patatin family protein</fullName>
    </submittedName>
</protein>
<evidence type="ECO:0000313" key="8">
    <source>
        <dbReference type="Proteomes" id="UP000765160"/>
    </source>
</evidence>
<sequence>MTRFRRMAAACLLCLMAACAGVSRNAVPVDLDGQAHPLGIPGLRVWGDVLEPNALDALVARQAGILRQRYGDRAAAGQMPVLHYLAMSGGGPDGAFGAGVLRAWSESGSRPTFAAVAGISTGAIIAPFAFLGSDYDPVIEEIYTTLRTSQVARPAVLSGLVSGVALTDTTGLANRIAHYVTADLLAKVAAEYRRGRLLFVGTTNLDHGRPMIWNMGAIAASGHPGAVQLFRDVIRASAAVPIAFPPVFIPVQTADGRRYDEMHVDGGATSQVVLISPQLPIAALTRQQIGRNIDRRMWVIVNNRVLTNAAPVRPRIFSIGGASISSLIRGSAIGDLYKLFLIAQRDEIEFRAAWIPREMPCTSTEEFDPTYMRCLFDFGAAAMRRGGLWSDLPPYFVRPPIVPMRIGTLPREPG</sequence>
<dbReference type="PROSITE" id="PS51635">
    <property type="entry name" value="PNPLA"/>
    <property type="match status" value="1"/>
</dbReference>
<evidence type="ECO:0000256" key="5">
    <source>
        <dbReference type="SAM" id="SignalP"/>
    </source>
</evidence>
<evidence type="ECO:0000313" key="7">
    <source>
        <dbReference type="EMBL" id="NKE45740.1"/>
    </source>
</evidence>
<evidence type="ECO:0000256" key="3">
    <source>
        <dbReference type="ARBA" id="ARBA00023098"/>
    </source>
</evidence>
<feature type="short sequence motif" description="GXGXXG" evidence="4">
    <location>
        <begin position="89"/>
        <end position="94"/>
    </location>
</feature>
<gene>
    <name evidence="7" type="ORF">HB662_13195</name>
</gene>
<dbReference type="EMBL" id="JAAVTX010000004">
    <property type="protein sequence ID" value="NKE45740.1"/>
    <property type="molecule type" value="Genomic_DNA"/>
</dbReference>
<dbReference type="Pfam" id="PF01734">
    <property type="entry name" value="Patatin"/>
    <property type="match status" value="1"/>
</dbReference>
<accession>A0ABX1F079</accession>
<dbReference type="InterPro" id="IPR016035">
    <property type="entry name" value="Acyl_Trfase/lysoPLipase"/>
</dbReference>
<organism evidence="7 8">
    <name type="scientific">Falsiroseomonas frigidaquae</name>
    <dbReference type="NCBI Taxonomy" id="487318"/>
    <lineage>
        <taxon>Bacteria</taxon>
        <taxon>Pseudomonadati</taxon>
        <taxon>Pseudomonadota</taxon>
        <taxon>Alphaproteobacteria</taxon>
        <taxon>Acetobacterales</taxon>
        <taxon>Roseomonadaceae</taxon>
        <taxon>Falsiroseomonas</taxon>
    </lineage>
</organism>
<dbReference type="PANTHER" id="PTHR14226:SF74">
    <property type="entry name" value="BLR4684 PROTEIN"/>
    <property type="match status" value="1"/>
</dbReference>
<keyword evidence="2 4" id="KW-0442">Lipid degradation</keyword>
<keyword evidence="3 4" id="KW-0443">Lipid metabolism</keyword>
<evidence type="ECO:0000256" key="4">
    <source>
        <dbReference type="PROSITE-ProRule" id="PRU01161"/>
    </source>
</evidence>
<feature type="active site" description="Proton acceptor" evidence="4">
    <location>
        <position position="265"/>
    </location>
</feature>
<dbReference type="PROSITE" id="PS51257">
    <property type="entry name" value="PROKAR_LIPOPROTEIN"/>
    <property type="match status" value="1"/>
</dbReference>
<dbReference type="SUPFAM" id="SSF52151">
    <property type="entry name" value="FabD/lysophospholipase-like"/>
    <property type="match status" value="1"/>
</dbReference>
<keyword evidence="1 4" id="KW-0378">Hydrolase</keyword>
<feature type="short sequence motif" description="GXSXG" evidence="4">
    <location>
        <begin position="118"/>
        <end position="122"/>
    </location>
</feature>
<feature type="active site" description="Nucleophile" evidence="4">
    <location>
        <position position="120"/>
    </location>
</feature>
<reference evidence="7 8" key="1">
    <citation type="submission" date="2020-03" db="EMBL/GenBank/DDBJ databases">
        <title>Roseomonas selenitidurans sp. nov. isolated from soil.</title>
        <authorList>
            <person name="Liu H."/>
        </authorList>
    </citation>
    <scope>NUCLEOTIDE SEQUENCE [LARGE SCALE GENOMIC DNA]</scope>
    <source>
        <strain evidence="7 8">JCM 15073</strain>
    </source>
</reference>
<dbReference type="RefSeq" id="WP_168050284.1">
    <property type="nucleotide sequence ID" value="NZ_JAATJR010000004.1"/>
</dbReference>
<evidence type="ECO:0000256" key="1">
    <source>
        <dbReference type="ARBA" id="ARBA00022801"/>
    </source>
</evidence>
<keyword evidence="8" id="KW-1185">Reference proteome</keyword>
<evidence type="ECO:0000259" key="6">
    <source>
        <dbReference type="PROSITE" id="PS51635"/>
    </source>
</evidence>
<name>A0ABX1F079_9PROT</name>
<dbReference type="InterPro" id="IPR050301">
    <property type="entry name" value="NTE"/>
</dbReference>
<feature type="short sequence motif" description="DGA/G" evidence="4">
    <location>
        <begin position="265"/>
        <end position="267"/>
    </location>
</feature>
<feature type="chain" id="PRO_5046678692" evidence="5">
    <location>
        <begin position="21"/>
        <end position="414"/>
    </location>
</feature>
<dbReference type="InterPro" id="IPR002641">
    <property type="entry name" value="PNPLA_dom"/>
</dbReference>
<feature type="signal peptide" evidence="5">
    <location>
        <begin position="1"/>
        <end position="20"/>
    </location>
</feature>
<feature type="domain" description="PNPLA" evidence="6">
    <location>
        <begin position="85"/>
        <end position="285"/>
    </location>
</feature>
<comment type="caution">
    <text evidence="7">The sequence shown here is derived from an EMBL/GenBank/DDBJ whole genome shotgun (WGS) entry which is preliminary data.</text>
</comment>
<proteinExistence type="predicted"/>
<dbReference type="Proteomes" id="UP000765160">
    <property type="component" value="Unassembled WGS sequence"/>
</dbReference>
<keyword evidence="5" id="KW-0732">Signal</keyword>
<dbReference type="PANTHER" id="PTHR14226">
    <property type="entry name" value="NEUROPATHY TARGET ESTERASE/SWISS CHEESE D.MELANOGASTER"/>
    <property type="match status" value="1"/>
</dbReference>
<dbReference type="Gene3D" id="3.40.1090.10">
    <property type="entry name" value="Cytosolic phospholipase A2 catalytic domain"/>
    <property type="match status" value="1"/>
</dbReference>
<evidence type="ECO:0000256" key="2">
    <source>
        <dbReference type="ARBA" id="ARBA00022963"/>
    </source>
</evidence>